<evidence type="ECO:0000313" key="1">
    <source>
        <dbReference type="EMBL" id="GAN10218.1"/>
    </source>
</evidence>
<evidence type="ECO:0000313" key="2">
    <source>
        <dbReference type="Proteomes" id="UP000053815"/>
    </source>
</evidence>
<dbReference type="EMBL" id="DF836620">
    <property type="protein sequence ID" value="GAN10218.1"/>
    <property type="molecule type" value="Genomic_DNA"/>
</dbReference>
<protein>
    <submittedName>
        <fullName evidence="1">Uncharacterized protein</fullName>
    </submittedName>
</protein>
<dbReference type="STRING" id="91626.A0A0C9N6L5"/>
<dbReference type="AlphaFoldDB" id="A0A0C9N6L5"/>
<keyword evidence="2" id="KW-1185">Reference proteome</keyword>
<gene>
    <name evidence="1" type="ORF">MAM1_0331c09756</name>
</gene>
<reference evidence="1" key="1">
    <citation type="submission" date="2014-09" db="EMBL/GenBank/DDBJ databases">
        <title>Draft genome sequence of an oleaginous Mucoromycotina fungus Mucor ambiguus NBRC6742.</title>
        <authorList>
            <person name="Takeda I."/>
            <person name="Yamane N."/>
            <person name="Morita T."/>
            <person name="Tamano K."/>
            <person name="Machida M."/>
            <person name="Baker S."/>
            <person name="Koike H."/>
        </authorList>
    </citation>
    <scope>NUCLEOTIDE SEQUENCE</scope>
    <source>
        <strain evidence="1">NBRC 6742</strain>
    </source>
</reference>
<name>A0A0C9N6L5_9FUNG</name>
<proteinExistence type="predicted"/>
<accession>A0A0C9N6L5</accession>
<organism evidence="1">
    <name type="scientific">Mucor ambiguus</name>
    <dbReference type="NCBI Taxonomy" id="91626"/>
    <lineage>
        <taxon>Eukaryota</taxon>
        <taxon>Fungi</taxon>
        <taxon>Fungi incertae sedis</taxon>
        <taxon>Mucoromycota</taxon>
        <taxon>Mucoromycotina</taxon>
        <taxon>Mucoromycetes</taxon>
        <taxon>Mucorales</taxon>
        <taxon>Mucorineae</taxon>
        <taxon>Mucoraceae</taxon>
        <taxon>Mucor</taxon>
    </lineage>
</organism>
<dbReference type="Proteomes" id="UP000053815">
    <property type="component" value="Unassembled WGS sequence"/>
</dbReference>
<dbReference type="OrthoDB" id="2288126at2759"/>
<sequence length="257" mass="29543">MLYFILARFCFSATCLIYFASTFKGLASGAFKFQPYFVHVCSPAPLVDSEVSFAPLVNQLRLHDRQTLGNVQASAKTFLLSVIASFEQPLALRNVSAAHWKSFWTLSLIYIQRNVIYRFLTGCIPYRSRLHHMMPAIFESSLCPVCLSCNEDTSHLLFERPSKEKVWQGVIFEYLWPTASIANIKEAFLSLDFSDIWYCQVAGIGPYRILLITHSQIWLAHMRFIFDKIVIAPEAIMVNIRFTVRQTVDEDRIHSLL</sequence>